<dbReference type="AlphaFoldDB" id="A0A1G8QVG1"/>
<dbReference type="InterPro" id="IPR002109">
    <property type="entry name" value="Glutaredoxin"/>
</dbReference>
<dbReference type="GO" id="GO:0045454">
    <property type="term" value="P:cell redox homeostasis"/>
    <property type="evidence" value="ECO:0007669"/>
    <property type="project" value="TreeGrafter"/>
</dbReference>
<name>A0A1G8QVG1_9CLOT</name>
<protein>
    <submittedName>
        <fullName evidence="2">Glutaredoxin</fullName>
    </submittedName>
</protein>
<dbReference type="GO" id="GO:0009055">
    <property type="term" value="F:electron transfer activity"/>
    <property type="evidence" value="ECO:0007669"/>
    <property type="project" value="TreeGrafter"/>
</dbReference>
<dbReference type="PANTHER" id="PTHR34386">
    <property type="entry name" value="GLUTAREDOXIN"/>
    <property type="match status" value="1"/>
</dbReference>
<reference evidence="2 3" key="1">
    <citation type="submission" date="2016-10" db="EMBL/GenBank/DDBJ databases">
        <authorList>
            <person name="de Groot N.N."/>
        </authorList>
    </citation>
    <scope>NUCLEOTIDE SEQUENCE [LARGE SCALE GENOMIC DNA]</scope>
    <source>
        <strain evidence="2 3">CGMCC 1.5058</strain>
    </source>
</reference>
<organism evidence="2 3">
    <name type="scientific">Proteiniclasticum ruminis</name>
    <dbReference type="NCBI Taxonomy" id="398199"/>
    <lineage>
        <taxon>Bacteria</taxon>
        <taxon>Bacillati</taxon>
        <taxon>Bacillota</taxon>
        <taxon>Clostridia</taxon>
        <taxon>Eubacteriales</taxon>
        <taxon>Clostridiaceae</taxon>
        <taxon>Proteiniclasticum</taxon>
    </lineage>
</organism>
<dbReference type="EMBL" id="FNDZ01000007">
    <property type="protein sequence ID" value="SDJ08305.1"/>
    <property type="molecule type" value="Genomic_DNA"/>
</dbReference>
<evidence type="ECO:0000313" key="3">
    <source>
        <dbReference type="Proteomes" id="UP000183255"/>
    </source>
</evidence>
<accession>A0A1G8QVG1</accession>
<dbReference type="InterPro" id="IPR051548">
    <property type="entry name" value="Grx-like_ET"/>
</dbReference>
<dbReference type="InterPro" id="IPR036249">
    <property type="entry name" value="Thioredoxin-like_sf"/>
</dbReference>
<proteinExistence type="predicted"/>
<gene>
    <name evidence="2" type="ORF">SAMN05421804_10768</name>
</gene>
<dbReference type="RefSeq" id="WP_031576980.1">
    <property type="nucleotide sequence ID" value="NZ_DAMANS010000001.1"/>
</dbReference>
<evidence type="ECO:0000313" key="2">
    <source>
        <dbReference type="EMBL" id="SDJ08305.1"/>
    </source>
</evidence>
<dbReference type="Gene3D" id="3.40.30.10">
    <property type="entry name" value="Glutaredoxin"/>
    <property type="match status" value="1"/>
</dbReference>
<sequence>MSKKVVIYTSNTCTYCDLAKEYFNANSISYEEKNTSDPVFRKELLALGVRSVPTIFVDEEYMVGFDEGSFEELYNK</sequence>
<dbReference type="Pfam" id="PF00462">
    <property type="entry name" value="Glutaredoxin"/>
    <property type="match status" value="1"/>
</dbReference>
<dbReference type="Proteomes" id="UP000183255">
    <property type="component" value="Unassembled WGS sequence"/>
</dbReference>
<dbReference type="PROSITE" id="PS51354">
    <property type="entry name" value="GLUTAREDOXIN_2"/>
    <property type="match status" value="1"/>
</dbReference>
<feature type="domain" description="Glutaredoxin" evidence="1">
    <location>
        <begin position="5"/>
        <end position="61"/>
    </location>
</feature>
<dbReference type="SUPFAM" id="SSF52833">
    <property type="entry name" value="Thioredoxin-like"/>
    <property type="match status" value="1"/>
</dbReference>
<dbReference type="PANTHER" id="PTHR34386:SF1">
    <property type="entry name" value="GLUTAREDOXIN-LIKE PROTEIN NRDH"/>
    <property type="match status" value="1"/>
</dbReference>
<dbReference type="CDD" id="cd02976">
    <property type="entry name" value="NrdH"/>
    <property type="match status" value="1"/>
</dbReference>
<evidence type="ECO:0000259" key="1">
    <source>
        <dbReference type="Pfam" id="PF00462"/>
    </source>
</evidence>